<reference evidence="2 3" key="1">
    <citation type="submission" date="2023-08" db="EMBL/GenBank/DDBJ databases">
        <title>A Necator americanus chromosomal reference genome.</title>
        <authorList>
            <person name="Ilik V."/>
            <person name="Petrzelkova K.J."/>
            <person name="Pardy F."/>
            <person name="Fuh T."/>
            <person name="Niatou-Singa F.S."/>
            <person name="Gouil Q."/>
            <person name="Baker L."/>
            <person name="Ritchie M.E."/>
            <person name="Jex A.R."/>
            <person name="Gazzola D."/>
            <person name="Li H."/>
            <person name="Toshio Fujiwara R."/>
            <person name="Zhan B."/>
            <person name="Aroian R.V."/>
            <person name="Pafco B."/>
            <person name="Schwarz E.M."/>
        </authorList>
    </citation>
    <scope>NUCLEOTIDE SEQUENCE [LARGE SCALE GENOMIC DNA]</scope>
    <source>
        <strain evidence="2 3">Aroian</strain>
        <tissue evidence="2">Whole animal</tissue>
    </source>
</reference>
<evidence type="ECO:0000313" key="3">
    <source>
        <dbReference type="Proteomes" id="UP001303046"/>
    </source>
</evidence>
<gene>
    <name evidence="2" type="primary">Necator_chrIII.g9578</name>
    <name evidence="2" type="ORF">RB195_008813</name>
</gene>
<accession>A0ABR1CQG3</accession>
<comment type="caution">
    <text evidence="2">The sequence shown here is derived from an EMBL/GenBank/DDBJ whole genome shotgun (WGS) entry which is preliminary data.</text>
</comment>
<organism evidence="2 3">
    <name type="scientific">Necator americanus</name>
    <name type="common">Human hookworm</name>
    <dbReference type="NCBI Taxonomy" id="51031"/>
    <lineage>
        <taxon>Eukaryota</taxon>
        <taxon>Metazoa</taxon>
        <taxon>Ecdysozoa</taxon>
        <taxon>Nematoda</taxon>
        <taxon>Chromadorea</taxon>
        <taxon>Rhabditida</taxon>
        <taxon>Rhabditina</taxon>
        <taxon>Rhabditomorpha</taxon>
        <taxon>Strongyloidea</taxon>
        <taxon>Ancylostomatidae</taxon>
        <taxon>Bunostominae</taxon>
        <taxon>Necator</taxon>
    </lineage>
</organism>
<dbReference type="PROSITE" id="PS50181">
    <property type="entry name" value="FBOX"/>
    <property type="match status" value="1"/>
</dbReference>
<keyword evidence="3" id="KW-1185">Reference proteome</keyword>
<evidence type="ECO:0000313" key="2">
    <source>
        <dbReference type="EMBL" id="KAK6740587.1"/>
    </source>
</evidence>
<name>A0ABR1CQG3_NECAM</name>
<protein>
    <recommendedName>
        <fullName evidence="1">F-box domain-containing protein</fullName>
    </recommendedName>
</protein>
<proteinExistence type="predicted"/>
<evidence type="ECO:0000259" key="1">
    <source>
        <dbReference type="PROSITE" id="PS50181"/>
    </source>
</evidence>
<sequence length="296" mass="34289">MGSFALIQSIKIYTVRLSATYSLYSFGPPMGRPSGNKNGTENVDRAFRQVERISRKRELNVEKNDTIMCNFKRSKKSEQGLPLFDLPLHVIEKIVSKLSLSEMATFRRCSRQTKEIVDGYWQLQRSLKTGVEELHQLFPHIDTKKSQFESLFHIRHELGKYLSMLPKNRLLEADFSGVRRFHHEMMESILIKNHLDPNMVFSEVTCISFAHCTVSCADLESLSYYTQNLKSLTIPDRLIDHKQEGEDVDPNLIQCYRTIQRKGLIGHRSKLIAHIKTLWPALTQLTFCNKTLILDE</sequence>
<dbReference type="Pfam" id="PF00646">
    <property type="entry name" value="F-box"/>
    <property type="match status" value="1"/>
</dbReference>
<feature type="domain" description="F-box" evidence="1">
    <location>
        <begin position="80"/>
        <end position="124"/>
    </location>
</feature>
<dbReference type="InterPro" id="IPR001810">
    <property type="entry name" value="F-box_dom"/>
</dbReference>
<dbReference type="EMBL" id="JAVFWL010000003">
    <property type="protein sequence ID" value="KAK6740587.1"/>
    <property type="molecule type" value="Genomic_DNA"/>
</dbReference>
<dbReference type="Proteomes" id="UP001303046">
    <property type="component" value="Unassembled WGS sequence"/>
</dbReference>